<feature type="domain" description="Probable zinc-binding" evidence="2">
    <location>
        <begin position="223"/>
        <end position="261"/>
    </location>
</feature>
<dbReference type="GO" id="GO:0006260">
    <property type="term" value="P:DNA replication"/>
    <property type="evidence" value="ECO:0007669"/>
    <property type="project" value="InterPro"/>
</dbReference>
<dbReference type="Gene3D" id="1.10.10.10">
    <property type="entry name" value="Winged helix-like DNA-binding domain superfamily/Winged helix DNA-binding domain"/>
    <property type="match status" value="1"/>
</dbReference>
<dbReference type="EMBL" id="PREZ01000007">
    <property type="protein sequence ID" value="PPA69211.1"/>
    <property type="molecule type" value="Genomic_DNA"/>
</dbReference>
<dbReference type="InterPro" id="IPR018982">
    <property type="entry name" value="RQC_domain"/>
</dbReference>
<dbReference type="AlphaFoldDB" id="A0A2S5G8G5"/>
<comment type="caution">
    <text evidence="3">The sequence shown here is derived from an EMBL/GenBank/DDBJ whole genome shotgun (WGS) entry which is preliminary data.</text>
</comment>
<evidence type="ECO:0000313" key="4">
    <source>
        <dbReference type="Proteomes" id="UP000239047"/>
    </source>
</evidence>
<dbReference type="InterPro" id="IPR036390">
    <property type="entry name" value="WH_DNA-bd_sf"/>
</dbReference>
<evidence type="ECO:0000259" key="1">
    <source>
        <dbReference type="Pfam" id="PF09382"/>
    </source>
</evidence>
<evidence type="ECO:0000259" key="2">
    <source>
        <dbReference type="Pfam" id="PF13451"/>
    </source>
</evidence>
<gene>
    <name evidence="3" type="ORF">C4B60_17600</name>
</gene>
<protein>
    <submittedName>
        <fullName evidence="3">Superfamily II DNA helicase</fullName>
    </submittedName>
</protein>
<reference evidence="3 4" key="1">
    <citation type="submission" date="2018-02" db="EMBL/GenBank/DDBJ databases">
        <title>Jeotgalibacillus proteolyticum sp. nov. a protease producing bacterium isolated from ocean sediments of Laizhou Bay.</title>
        <authorList>
            <person name="Li Y."/>
        </authorList>
    </citation>
    <scope>NUCLEOTIDE SEQUENCE [LARGE SCALE GENOMIC DNA]</scope>
    <source>
        <strain evidence="3 4">22-7</strain>
    </source>
</reference>
<dbReference type="OrthoDB" id="9814785at2"/>
<keyword evidence="3" id="KW-0067">ATP-binding</keyword>
<dbReference type="Proteomes" id="UP000239047">
    <property type="component" value="Unassembled WGS sequence"/>
</dbReference>
<feature type="domain" description="RQC" evidence="1">
    <location>
        <begin position="31"/>
        <end position="114"/>
    </location>
</feature>
<keyword evidence="3" id="KW-0547">Nucleotide-binding</keyword>
<dbReference type="InterPro" id="IPR025306">
    <property type="entry name" value="Zn-bnd_dom_prob"/>
</dbReference>
<organism evidence="3 4">
    <name type="scientific">Jeotgalibacillus proteolyticus</name>
    <dbReference type="NCBI Taxonomy" id="2082395"/>
    <lineage>
        <taxon>Bacteria</taxon>
        <taxon>Bacillati</taxon>
        <taxon>Bacillota</taxon>
        <taxon>Bacilli</taxon>
        <taxon>Bacillales</taxon>
        <taxon>Caryophanaceae</taxon>
        <taxon>Jeotgalibacillus</taxon>
    </lineage>
</organism>
<keyword evidence="4" id="KW-1185">Reference proteome</keyword>
<dbReference type="SUPFAM" id="SSF46785">
    <property type="entry name" value="Winged helix' DNA-binding domain"/>
    <property type="match status" value="1"/>
</dbReference>
<keyword evidence="3" id="KW-0378">Hydrolase</keyword>
<dbReference type="GO" id="GO:0043138">
    <property type="term" value="F:3'-5' DNA helicase activity"/>
    <property type="evidence" value="ECO:0007669"/>
    <property type="project" value="InterPro"/>
</dbReference>
<dbReference type="GO" id="GO:0006281">
    <property type="term" value="P:DNA repair"/>
    <property type="evidence" value="ECO:0007669"/>
    <property type="project" value="InterPro"/>
</dbReference>
<dbReference type="InterPro" id="IPR036388">
    <property type="entry name" value="WH-like_DNA-bd_sf"/>
</dbReference>
<keyword evidence="3" id="KW-0347">Helicase</keyword>
<accession>A0A2S5G8G5</accession>
<proteinExistence type="predicted"/>
<dbReference type="Pfam" id="PF13451">
    <property type="entry name" value="zf_Tbcl"/>
    <property type="match status" value="1"/>
</dbReference>
<dbReference type="NCBIfam" id="NF041107">
    <property type="entry name" value="RQC_minor_1"/>
    <property type="match status" value="1"/>
</dbReference>
<evidence type="ECO:0000313" key="3">
    <source>
        <dbReference type="EMBL" id="PPA69211.1"/>
    </source>
</evidence>
<sequence length="267" mass="31604">MKNKRSNLLIVKRSCHLNDNNNRSFIKRKKKAILRAADSIIAEGGKTLLAKILKGSKDKKVLQLGLDKNPSYGFYKGVKLDDVLQKIEWMIDYRFLEIKYFRKLPLITFTDLGWLIERDQYTDEFINEWREWIREGKQNPDMSYLKDRNREMILLLLDKVKESGDQSFIPYLELWAKVDYKKVKAEIQYTIDVLKSNEPVSHSLAEKRQDEVNEALKGVIPHDIRMKCWSCTRRFTWTIGEQKFYREKGLSYPKKCKICRGKGFGYS</sequence>
<name>A0A2S5G8G5_9BACL</name>
<dbReference type="Pfam" id="PF09382">
    <property type="entry name" value="RQC"/>
    <property type="match status" value="1"/>
</dbReference>